<accession>A0A445CWK7</accession>
<gene>
    <name evidence="2" type="ORF">Ahy_A06g030503</name>
</gene>
<dbReference type="SMR" id="A0A445CWK7"/>
<sequence length="266" mass="28834">MAIDDWMKLAMADDSVVADLLVKIKHSEGKSLFTLPTPVLPSWGARKRRSKLEAASRAAILAAAAAVNSSRKKDEVLDDTEEDSTRCSPTTPLSWNGSGASPSSAADGFDDSRSPTHNNTRSKATATSEYTSNSASNKKCRRRKTFSQLQEEESSLLREKIYLTKEIANVSASCKAQRARNESLKRIKLDLGSAPDGLPHPNSDQPKWTAITSIAAQGDTIAAQGDTDTLPQPQTAESARSVFLVPDLNMMPSEDDSYMDIQRGMS</sequence>
<feature type="region of interest" description="Disordered" evidence="1">
    <location>
        <begin position="71"/>
        <end position="151"/>
    </location>
</feature>
<protein>
    <recommendedName>
        <fullName evidence="4">BZIP domain-containing protein</fullName>
    </recommendedName>
</protein>
<evidence type="ECO:0000256" key="1">
    <source>
        <dbReference type="SAM" id="MobiDB-lite"/>
    </source>
</evidence>
<dbReference type="PANTHER" id="PTHR35099">
    <property type="entry name" value="OS02G0182700 PROTEIN"/>
    <property type="match status" value="1"/>
</dbReference>
<evidence type="ECO:0008006" key="4">
    <source>
        <dbReference type="Google" id="ProtNLM"/>
    </source>
</evidence>
<organism evidence="2 3">
    <name type="scientific">Arachis hypogaea</name>
    <name type="common">Peanut</name>
    <dbReference type="NCBI Taxonomy" id="3818"/>
    <lineage>
        <taxon>Eukaryota</taxon>
        <taxon>Viridiplantae</taxon>
        <taxon>Streptophyta</taxon>
        <taxon>Embryophyta</taxon>
        <taxon>Tracheophyta</taxon>
        <taxon>Spermatophyta</taxon>
        <taxon>Magnoliopsida</taxon>
        <taxon>eudicotyledons</taxon>
        <taxon>Gunneridae</taxon>
        <taxon>Pentapetalae</taxon>
        <taxon>rosids</taxon>
        <taxon>fabids</taxon>
        <taxon>Fabales</taxon>
        <taxon>Fabaceae</taxon>
        <taxon>Papilionoideae</taxon>
        <taxon>50 kb inversion clade</taxon>
        <taxon>dalbergioids sensu lato</taxon>
        <taxon>Dalbergieae</taxon>
        <taxon>Pterocarpus clade</taxon>
        <taxon>Arachis</taxon>
    </lineage>
</organism>
<proteinExistence type="predicted"/>
<reference evidence="2 3" key="1">
    <citation type="submission" date="2019-01" db="EMBL/GenBank/DDBJ databases">
        <title>Sequencing of cultivated peanut Arachis hypogaea provides insights into genome evolution and oil improvement.</title>
        <authorList>
            <person name="Chen X."/>
        </authorList>
    </citation>
    <scope>NUCLEOTIDE SEQUENCE [LARGE SCALE GENOMIC DNA]</scope>
    <source>
        <strain evidence="3">cv. Fuhuasheng</strain>
        <tissue evidence="2">Leaves</tissue>
    </source>
</reference>
<dbReference type="EMBL" id="SDMP01000006">
    <property type="protein sequence ID" value="RYR55264.1"/>
    <property type="molecule type" value="Genomic_DNA"/>
</dbReference>
<name>A0A445CWK7_ARAHY</name>
<feature type="compositionally biased region" description="Polar residues" evidence="1">
    <location>
        <begin position="86"/>
        <end position="96"/>
    </location>
</feature>
<evidence type="ECO:0000313" key="2">
    <source>
        <dbReference type="EMBL" id="RYR55264.1"/>
    </source>
</evidence>
<dbReference type="AlphaFoldDB" id="A0A445CWK7"/>
<feature type="compositionally biased region" description="Low complexity" evidence="1">
    <location>
        <begin position="97"/>
        <end position="107"/>
    </location>
</feature>
<dbReference type="Gramene" id="arahy.Tifrunner.gnm2.ann2.Ah06g399800.1">
    <property type="protein sequence ID" value="arahy.Tifrunner.gnm2.ann2.Ah06g399800.1-CDS"/>
    <property type="gene ID" value="arahy.Tifrunner.gnm2.ann2.Ah06g399800"/>
</dbReference>
<feature type="compositionally biased region" description="Polar residues" evidence="1">
    <location>
        <begin position="115"/>
        <end position="137"/>
    </location>
</feature>
<keyword evidence="3" id="KW-1185">Reference proteome</keyword>
<dbReference type="OrthoDB" id="1696863at2759"/>
<dbReference type="PANTHER" id="PTHR35099:SF2">
    <property type="entry name" value="OS02G0182700 PROTEIN"/>
    <property type="match status" value="1"/>
</dbReference>
<dbReference type="Proteomes" id="UP000289738">
    <property type="component" value="Chromosome A06"/>
</dbReference>
<comment type="caution">
    <text evidence="2">The sequence shown here is derived from an EMBL/GenBank/DDBJ whole genome shotgun (WGS) entry which is preliminary data.</text>
</comment>
<evidence type="ECO:0000313" key="3">
    <source>
        <dbReference type="Proteomes" id="UP000289738"/>
    </source>
</evidence>